<keyword evidence="3" id="KW-1185">Reference proteome</keyword>
<evidence type="ECO:0000313" key="2">
    <source>
        <dbReference type="EMBL" id="PVV02537.1"/>
    </source>
</evidence>
<evidence type="ECO:0000313" key="3">
    <source>
        <dbReference type="Proteomes" id="UP000245609"/>
    </source>
</evidence>
<dbReference type="OrthoDB" id="5599832at2759"/>
<gene>
    <name evidence="2" type="ORF">BB560_003006</name>
</gene>
<evidence type="ECO:0000256" key="1">
    <source>
        <dbReference type="SAM" id="MobiDB-lite"/>
    </source>
</evidence>
<feature type="compositionally biased region" description="Low complexity" evidence="1">
    <location>
        <begin position="101"/>
        <end position="123"/>
    </location>
</feature>
<name>A0A2T9ZDB8_9FUNG</name>
<protein>
    <submittedName>
        <fullName evidence="2">Uncharacterized protein</fullName>
    </submittedName>
</protein>
<feature type="region of interest" description="Disordered" evidence="1">
    <location>
        <begin position="75"/>
        <end position="219"/>
    </location>
</feature>
<organism evidence="2 3">
    <name type="scientific">Smittium megazygosporum</name>
    <dbReference type="NCBI Taxonomy" id="133381"/>
    <lineage>
        <taxon>Eukaryota</taxon>
        <taxon>Fungi</taxon>
        <taxon>Fungi incertae sedis</taxon>
        <taxon>Zoopagomycota</taxon>
        <taxon>Kickxellomycotina</taxon>
        <taxon>Harpellomycetes</taxon>
        <taxon>Harpellales</taxon>
        <taxon>Legeriomycetaceae</taxon>
        <taxon>Smittium</taxon>
    </lineage>
</organism>
<feature type="compositionally biased region" description="Polar residues" evidence="1">
    <location>
        <begin position="75"/>
        <end position="100"/>
    </location>
</feature>
<proteinExistence type="predicted"/>
<dbReference type="STRING" id="133381.A0A2T9ZDB8"/>
<dbReference type="Proteomes" id="UP000245609">
    <property type="component" value="Unassembled WGS sequence"/>
</dbReference>
<comment type="caution">
    <text evidence="2">The sequence shown here is derived from an EMBL/GenBank/DDBJ whole genome shotgun (WGS) entry which is preliminary data.</text>
</comment>
<accession>A0A2T9ZDB8</accession>
<feature type="non-terminal residue" evidence="2">
    <location>
        <position position="1"/>
    </location>
</feature>
<sequence>SRLALRSDSYFLVKLIHRISSQLKTEPPSETSGINNQEEWKSSSCAVYSSPLVQQMVLLLGLSTYSNAQLIPPTQTDTLPTTSILPFSSSTDNGLKSDSITESPTPTTSTTTRDPTTSTTSTSEPPPPSTTTSSTRTSATSTTSSTTSNNPTTTPTSTPTTSDSPTFTPTTTHAPTDNTLSTPSSTSTHTGTGSSSSSTKGSNSNLGSSAEKGGLSTGAKASEKIIDYSEFPEYDPSNIAVTDHTYAQERMNQPNARADANAVFLRELDEA</sequence>
<dbReference type="AlphaFoldDB" id="A0A2T9ZDB8"/>
<feature type="compositionally biased region" description="Low complexity" evidence="1">
    <location>
        <begin position="130"/>
        <end position="209"/>
    </location>
</feature>
<dbReference type="EMBL" id="MBFS01000425">
    <property type="protein sequence ID" value="PVV02537.1"/>
    <property type="molecule type" value="Genomic_DNA"/>
</dbReference>
<reference evidence="2 3" key="1">
    <citation type="journal article" date="2018" name="MBio">
        <title>Comparative Genomics Reveals the Core Gene Toolbox for the Fungus-Insect Symbiosis.</title>
        <authorList>
            <person name="Wang Y."/>
            <person name="Stata M."/>
            <person name="Wang W."/>
            <person name="Stajich J.E."/>
            <person name="White M.M."/>
            <person name="Moncalvo J.M."/>
        </authorList>
    </citation>
    <scope>NUCLEOTIDE SEQUENCE [LARGE SCALE GENOMIC DNA]</scope>
    <source>
        <strain evidence="2 3">SC-DP-2</strain>
    </source>
</reference>